<evidence type="ECO:0000313" key="2">
    <source>
        <dbReference type="EMBL" id="MBR0667250.1"/>
    </source>
</evidence>
<gene>
    <name evidence="2" type="ORF">GXW71_23030</name>
</gene>
<feature type="transmembrane region" description="Helical" evidence="1">
    <location>
        <begin position="193"/>
        <end position="221"/>
    </location>
</feature>
<evidence type="ECO:0000313" key="3">
    <source>
        <dbReference type="Proteomes" id="UP001196870"/>
    </source>
</evidence>
<dbReference type="EMBL" id="JAAGBB010000032">
    <property type="protein sequence ID" value="MBR0667250.1"/>
    <property type="molecule type" value="Genomic_DNA"/>
</dbReference>
<organism evidence="2 3">
    <name type="scientific">Plastoroseomonas hellenica</name>
    <dbReference type="NCBI Taxonomy" id="2687306"/>
    <lineage>
        <taxon>Bacteria</taxon>
        <taxon>Pseudomonadati</taxon>
        <taxon>Pseudomonadota</taxon>
        <taxon>Alphaproteobacteria</taxon>
        <taxon>Acetobacterales</taxon>
        <taxon>Acetobacteraceae</taxon>
        <taxon>Plastoroseomonas</taxon>
    </lineage>
</organism>
<evidence type="ECO:0000256" key="1">
    <source>
        <dbReference type="SAM" id="Phobius"/>
    </source>
</evidence>
<reference evidence="3" key="1">
    <citation type="journal article" date="2021" name="Syst. Appl. Microbiol.">
        <title>Roseomonas hellenica sp. nov., isolated from roots of wild-growing Alkanna tinctoria.</title>
        <authorList>
            <person name="Rat A."/>
            <person name="Naranjo H.D."/>
            <person name="Lebbe L."/>
            <person name="Cnockaert M."/>
            <person name="Krigas N."/>
            <person name="Grigoriadou K."/>
            <person name="Maloupa E."/>
            <person name="Willems A."/>
        </authorList>
    </citation>
    <scope>NUCLEOTIDE SEQUENCE [LARGE SCALE GENOMIC DNA]</scope>
    <source>
        <strain evidence="3">LMG 31523</strain>
    </source>
</reference>
<dbReference type="Proteomes" id="UP001196870">
    <property type="component" value="Unassembled WGS sequence"/>
</dbReference>
<dbReference type="RefSeq" id="WP_211855033.1">
    <property type="nucleotide sequence ID" value="NZ_JAAGBB010000032.1"/>
</dbReference>
<keyword evidence="3" id="KW-1185">Reference proteome</keyword>
<keyword evidence="1" id="KW-0472">Membrane</keyword>
<feature type="transmembrane region" description="Helical" evidence="1">
    <location>
        <begin position="345"/>
        <end position="366"/>
    </location>
</feature>
<accession>A0ABS5F3W9</accession>
<dbReference type="Pfam" id="PF03929">
    <property type="entry name" value="PepSY_TM"/>
    <property type="match status" value="1"/>
</dbReference>
<comment type="caution">
    <text evidence="2">The sequence shown here is derived from an EMBL/GenBank/DDBJ whole genome shotgun (WGS) entry which is preliminary data.</text>
</comment>
<protein>
    <submittedName>
        <fullName evidence="2">PepSY domain-containing protein</fullName>
    </submittedName>
</protein>
<sequence length="384" mass="41769">MGAAPSPPRAQAKRAWRIAHRWIGLVAGTVMALIGLTGSVTVFHREIDAWLNPSLFTPGEGPARHGAADALAAALAQDRSGRVSIIRLPDPVWPVLTVNQTRRGAHGQERWMVHVDPVTGRVLGARDYEASLTQMIYDLHSVLLLRPWWGKELVGIAGLLALFSIGSGLYLWWPRQEGATALLRLRRRPRQILYLDLHNLAGAWTAAVLLVIAATGVWLALPGVVRPVVNLVTETRERPPGPAERFTWPPRIGATEAQALAEAAIPGAAAGYLSPPSPRRNTWQVGLHGIDGDPRLRARSLVWIDPGSGAILGRLGEGHGPLGARMEKDLIWLHSGALFGLSGRLLALLAGLALPTLWVTGLLFWLRRRRLRQGVPRPTMARAV</sequence>
<name>A0ABS5F3W9_9PROT</name>
<proteinExistence type="predicted"/>
<dbReference type="InterPro" id="IPR005625">
    <property type="entry name" value="PepSY-ass_TM"/>
</dbReference>
<feature type="transmembrane region" description="Helical" evidence="1">
    <location>
        <begin position="22"/>
        <end position="43"/>
    </location>
</feature>
<keyword evidence="1" id="KW-0812">Transmembrane</keyword>
<feature type="transmembrane region" description="Helical" evidence="1">
    <location>
        <begin position="153"/>
        <end position="173"/>
    </location>
</feature>
<keyword evidence="1" id="KW-1133">Transmembrane helix</keyword>
<dbReference type="PANTHER" id="PTHR34219">
    <property type="entry name" value="IRON-REGULATED INNER MEMBRANE PROTEIN-RELATED"/>
    <property type="match status" value="1"/>
</dbReference>